<proteinExistence type="predicted"/>
<accession>A0A1M4ZS70</accession>
<reference evidence="3" key="1">
    <citation type="submission" date="2016-11" db="EMBL/GenBank/DDBJ databases">
        <authorList>
            <person name="Varghese N."/>
            <person name="Submissions S."/>
        </authorList>
    </citation>
    <scope>NUCLEOTIDE SEQUENCE [LARGE SCALE GENOMIC DNA]</scope>
    <source>
        <strain evidence="3">DSM 12395</strain>
    </source>
</reference>
<organism evidence="2 3">
    <name type="scientific">Desulforamulus putei DSM 12395</name>
    <dbReference type="NCBI Taxonomy" id="1121429"/>
    <lineage>
        <taxon>Bacteria</taxon>
        <taxon>Bacillati</taxon>
        <taxon>Bacillota</taxon>
        <taxon>Clostridia</taxon>
        <taxon>Eubacteriales</taxon>
        <taxon>Peptococcaceae</taxon>
        <taxon>Desulforamulus</taxon>
    </lineage>
</organism>
<dbReference type="EMBL" id="FQUY01000014">
    <property type="protein sequence ID" value="SHF20899.1"/>
    <property type="molecule type" value="Genomic_DNA"/>
</dbReference>
<dbReference type="Proteomes" id="UP000184148">
    <property type="component" value="Unassembled WGS sequence"/>
</dbReference>
<keyword evidence="3" id="KW-1185">Reference proteome</keyword>
<name>A0A1M4ZS70_9FIRM</name>
<keyword evidence="1" id="KW-0812">Transmembrane</keyword>
<protein>
    <submittedName>
        <fullName evidence="2">Uncharacterized protein</fullName>
    </submittedName>
</protein>
<dbReference type="AlphaFoldDB" id="A0A1M4ZS70"/>
<feature type="transmembrane region" description="Helical" evidence="1">
    <location>
        <begin position="48"/>
        <end position="66"/>
    </location>
</feature>
<keyword evidence="1" id="KW-1133">Transmembrane helix</keyword>
<evidence type="ECO:0000313" key="2">
    <source>
        <dbReference type="EMBL" id="SHF20899.1"/>
    </source>
</evidence>
<dbReference type="RefSeq" id="WP_073239323.1">
    <property type="nucleotide sequence ID" value="NZ_FQUY01000014.1"/>
</dbReference>
<gene>
    <name evidence="2" type="ORF">SAMN02745133_02086</name>
</gene>
<keyword evidence="1" id="KW-0472">Membrane</keyword>
<dbReference type="OrthoDB" id="1786734at2"/>
<evidence type="ECO:0000256" key="1">
    <source>
        <dbReference type="SAM" id="Phobius"/>
    </source>
</evidence>
<evidence type="ECO:0000313" key="3">
    <source>
        <dbReference type="Proteomes" id="UP000184148"/>
    </source>
</evidence>
<sequence length="130" mass="14821">MAKNILPKVQEMIELRKMTLEELARKTMLEVSDIEGLKQFNPKKASHLAIVQAIALATGINVYYFLGDDVVGPKRILSRLNVFDRQKLMNGELAPFLRVSKEQAARGITDEELDALIQVMMEQEKHQELK</sequence>